<proteinExistence type="predicted"/>
<dbReference type="Proteomes" id="UP000829291">
    <property type="component" value="Chromosome 1"/>
</dbReference>
<keyword evidence="1" id="KW-1185">Reference proteome</keyword>
<name>A0ABM3GQ94_NEOLC</name>
<evidence type="ECO:0000313" key="2">
    <source>
        <dbReference type="RefSeq" id="XP_046602444.1"/>
    </source>
</evidence>
<dbReference type="RefSeq" id="XP_046602444.1">
    <property type="nucleotide sequence ID" value="XM_046746488.1"/>
</dbReference>
<protein>
    <submittedName>
        <fullName evidence="2">Uncharacterized protein LOC107228155 isoform X1</fullName>
    </submittedName>
</protein>
<sequence length="235" mass="26764">MGNCLGRCFATVTDPSTYRSYRRHSSMCFQEDERTEFCQQSDRDVRMMSCERRKNLLSFLSLKRFKKRRGVPISLELAEDGGWPMGGSKYVRLNSRSTASVSSGLDVSLQTLDARNLMKHGYVPTPASSLDLEWEHEGLPISPRSDINAENTDISLSFPSVNNSQPSSLTASPWSRVSTPNSLEWDPVEADMIERIQGHSMHLNWCKWIHGLRRRSYCATLRIKYNSNSPLLNCH</sequence>
<dbReference type="GeneID" id="107228155"/>
<gene>
    <name evidence="2" type="primary">LOC107228155</name>
</gene>
<reference evidence="2" key="1">
    <citation type="submission" date="2025-08" db="UniProtKB">
        <authorList>
            <consortium name="RefSeq"/>
        </authorList>
    </citation>
    <scope>IDENTIFICATION</scope>
    <source>
        <tissue evidence="2">Thorax and Abdomen</tissue>
    </source>
</reference>
<organism evidence="1 2">
    <name type="scientific">Neodiprion lecontei</name>
    <name type="common">Redheaded pine sawfly</name>
    <dbReference type="NCBI Taxonomy" id="441921"/>
    <lineage>
        <taxon>Eukaryota</taxon>
        <taxon>Metazoa</taxon>
        <taxon>Ecdysozoa</taxon>
        <taxon>Arthropoda</taxon>
        <taxon>Hexapoda</taxon>
        <taxon>Insecta</taxon>
        <taxon>Pterygota</taxon>
        <taxon>Neoptera</taxon>
        <taxon>Endopterygota</taxon>
        <taxon>Hymenoptera</taxon>
        <taxon>Tenthredinoidea</taxon>
        <taxon>Diprionidae</taxon>
        <taxon>Diprioninae</taxon>
        <taxon>Neodiprion</taxon>
    </lineage>
</organism>
<accession>A0ABM3GQ94</accession>
<evidence type="ECO:0000313" key="1">
    <source>
        <dbReference type="Proteomes" id="UP000829291"/>
    </source>
</evidence>